<keyword evidence="5 6" id="KW-0482">Metalloprotease</keyword>
<keyword evidence="4 6" id="KW-0862">Zinc</keyword>
<dbReference type="InterPro" id="IPR011976">
    <property type="entry name" value="Pept_M3B_oligopep-rel"/>
</dbReference>
<keyword evidence="9" id="KW-1185">Reference proteome</keyword>
<dbReference type="eggNOG" id="COG1164">
    <property type="taxonomic scope" value="Bacteria"/>
</dbReference>
<evidence type="ECO:0000256" key="4">
    <source>
        <dbReference type="ARBA" id="ARBA00022833"/>
    </source>
</evidence>
<dbReference type="MEROPS" id="M03.010"/>
<evidence type="ECO:0000256" key="6">
    <source>
        <dbReference type="RuleBase" id="RU003435"/>
    </source>
</evidence>
<protein>
    <recommendedName>
        <fullName evidence="7">Peptidase M3A/M3B catalytic domain-containing protein</fullName>
    </recommendedName>
</protein>
<evidence type="ECO:0000259" key="7">
    <source>
        <dbReference type="Pfam" id="PF01432"/>
    </source>
</evidence>
<comment type="cofactor">
    <cofactor evidence="6">
        <name>Zn(2+)</name>
        <dbReference type="ChEBI" id="CHEBI:29105"/>
    </cofactor>
    <text evidence="6">Binds 1 zinc ion.</text>
</comment>
<dbReference type="SUPFAM" id="SSF55486">
    <property type="entry name" value="Metalloproteases ('zincins'), catalytic domain"/>
    <property type="match status" value="1"/>
</dbReference>
<dbReference type="InterPro" id="IPR045090">
    <property type="entry name" value="Pept_M3A_M3B"/>
</dbReference>
<keyword evidence="3 6" id="KW-0378">Hydrolase</keyword>
<evidence type="ECO:0000256" key="2">
    <source>
        <dbReference type="ARBA" id="ARBA00022723"/>
    </source>
</evidence>
<dbReference type="GO" id="GO:0004222">
    <property type="term" value="F:metalloendopeptidase activity"/>
    <property type="evidence" value="ECO:0007669"/>
    <property type="project" value="InterPro"/>
</dbReference>
<dbReference type="AlphaFoldDB" id="U4TNF0"/>
<dbReference type="Gene3D" id="1.10.1370.30">
    <property type="match status" value="1"/>
</dbReference>
<dbReference type="PANTHER" id="PTHR11804:SF28">
    <property type="entry name" value="OLIGOENDOPEPTIDASE F"/>
    <property type="match status" value="1"/>
</dbReference>
<dbReference type="NCBIfam" id="TIGR02289">
    <property type="entry name" value="M3_not_pepF"/>
    <property type="match status" value="1"/>
</dbReference>
<gene>
    <name evidence="8" type="ORF">L248_3112</name>
</gene>
<evidence type="ECO:0000313" key="8">
    <source>
        <dbReference type="EMBL" id="ERL64950.1"/>
    </source>
</evidence>
<name>U4TNF0_9LACO</name>
<dbReference type="PANTHER" id="PTHR11804">
    <property type="entry name" value="PROTEASE M3 THIMET OLIGOPEPTIDASE-RELATED"/>
    <property type="match status" value="1"/>
</dbReference>
<evidence type="ECO:0000256" key="5">
    <source>
        <dbReference type="ARBA" id="ARBA00023049"/>
    </source>
</evidence>
<dbReference type="InterPro" id="IPR001567">
    <property type="entry name" value="Pept_M3A_M3B_dom"/>
</dbReference>
<accession>U4TNF0</accession>
<dbReference type="GO" id="GO:0006508">
    <property type="term" value="P:proteolysis"/>
    <property type="evidence" value="ECO:0007669"/>
    <property type="project" value="UniProtKB-KW"/>
</dbReference>
<evidence type="ECO:0000313" key="9">
    <source>
        <dbReference type="Proteomes" id="UP000030647"/>
    </source>
</evidence>
<organism evidence="8 9">
    <name type="scientific">Schleiferilactobacillus shenzhenensis LY-73</name>
    <dbReference type="NCBI Taxonomy" id="1231336"/>
    <lineage>
        <taxon>Bacteria</taxon>
        <taxon>Bacillati</taxon>
        <taxon>Bacillota</taxon>
        <taxon>Bacilli</taxon>
        <taxon>Lactobacillales</taxon>
        <taxon>Lactobacillaceae</taxon>
        <taxon>Schleiferilactobacillus</taxon>
    </lineage>
</organism>
<feature type="domain" description="Peptidase M3A/M3B catalytic" evidence="7">
    <location>
        <begin position="173"/>
        <end position="542"/>
    </location>
</feature>
<comment type="similarity">
    <text evidence="6">Belongs to the peptidase M3 family.</text>
</comment>
<keyword evidence="2 6" id="KW-0479">Metal-binding</keyword>
<dbReference type="GO" id="GO:0046872">
    <property type="term" value="F:metal ion binding"/>
    <property type="evidence" value="ECO:0007669"/>
    <property type="project" value="UniProtKB-UniRule"/>
</dbReference>
<dbReference type="GO" id="GO:0006518">
    <property type="term" value="P:peptide metabolic process"/>
    <property type="evidence" value="ECO:0007669"/>
    <property type="project" value="TreeGrafter"/>
</dbReference>
<proteinExistence type="inferred from homology"/>
<evidence type="ECO:0000256" key="3">
    <source>
        <dbReference type="ARBA" id="ARBA00022801"/>
    </source>
</evidence>
<dbReference type="EMBL" id="KI271590">
    <property type="protein sequence ID" value="ERL64950.1"/>
    <property type="molecule type" value="Genomic_DNA"/>
</dbReference>
<dbReference type="Proteomes" id="UP000030647">
    <property type="component" value="Unassembled WGS sequence"/>
</dbReference>
<dbReference type="CDD" id="cd09606">
    <property type="entry name" value="M3B_PepF"/>
    <property type="match status" value="1"/>
</dbReference>
<evidence type="ECO:0000256" key="1">
    <source>
        <dbReference type="ARBA" id="ARBA00022670"/>
    </source>
</evidence>
<sequence>MIGGIFFMDFKEAQYTRPDFADIKARLATYTKGLQTADDPATALAAVTAANKLINDYTSQQMLASIRHSIDTTDDFYNKENDYWNANGPLYENEERKYKAAVVSSPYQKEIGQIYPKPDLMAMKNDLKMANEAIIPLQQQDNDLITQYDKVIASAQIAFQGETLTLAQLGPYRQSPDRATRKAASEAYWGFFADHEADFDRIYDQMVQVRTKIAHTLGYDDYSQLSYVYMNRFGYDEKMVAQYRQTVRDKVVPLTQKQYAKQAKRLGLAKLAYYDLPVAFKSGNAQPQGTADELVAAAQQMYNELAPETGELFAYMTKNHLFDLLATKGKMSGGYCEYIPALKAPFIFANFNGTSGDVDVLTHEFGHAFQTRMASWIKDGLSVFPTSEAAEIFSMSMEFITYPWMAKFFGDAAEKYKYNHLEAALEFLPYGILVDHFQHEVYTHPDWTPAERKACWRDLEKQYNPERDYSENPALDRGIYFFRQAHIFEIPFYYLDYTIAQVLAYEFWKRFDVDHDPQAWSDYLAMAKAGGSQTLMELIKTGHLASPFEPGALDDTLIAISQALDGVDDQTLDK</sequence>
<reference evidence="9" key="1">
    <citation type="journal article" date="2013" name="Genome Announc.">
        <title>Whole-Genome Sequencing of Lactobacillus shenzhenensis Strain LY-73T.</title>
        <authorList>
            <person name="Lin Z."/>
            <person name="Liu Z."/>
            <person name="Yang R."/>
            <person name="Zou Y."/>
            <person name="Wan D."/>
            <person name="Chen J."/>
            <person name="Guo M."/>
            <person name="Zhao J."/>
            <person name="Fang C."/>
            <person name="Yang R."/>
            <person name="Liu F."/>
        </authorList>
    </citation>
    <scope>NUCLEOTIDE SEQUENCE [LARGE SCALE GENOMIC DNA]</scope>
    <source>
        <strain evidence="9">LY-73</strain>
    </source>
</reference>
<keyword evidence="1 6" id="KW-0645">Protease</keyword>
<dbReference type="Pfam" id="PF01432">
    <property type="entry name" value="Peptidase_M3"/>
    <property type="match status" value="1"/>
</dbReference>
<dbReference type="HOGENOM" id="CLU_030403_1_0_9"/>